<evidence type="ECO:0000313" key="11">
    <source>
        <dbReference type="Proteomes" id="UP000305674"/>
    </source>
</evidence>
<evidence type="ECO:0000256" key="4">
    <source>
        <dbReference type="ARBA" id="ARBA00022617"/>
    </source>
</evidence>
<keyword evidence="6" id="KW-0249">Electron transport</keyword>
<keyword evidence="7" id="KW-0408">Iron</keyword>
<sequence>MIRLSALALGMMVAMTGAQVTAANAIKPHHQEAGLNCKSCHQSAPFEPVGMEQCLNCHALPEQKSDYHGAPDKHDSPHYGVKLECENCHFEHEESENYCANCHDFEFNVP</sequence>
<keyword evidence="4" id="KW-0349">Heme</keyword>
<proteinExistence type="predicted"/>
<evidence type="ECO:0000256" key="3">
    <source>
        <dbReference type="ARBA" id="ARBA00022448"/>
    </source>
</evidence>
<keyword evidence="8" id="KW-0732">Signal</keyword>
<dbReference type="OrthoDB" id="5815742at2"/>
<evidence type="ECO:0000256" key="2">
    <source>
        <dbReference type="ARBA" id="ARBA00004418"/>
    </source>
</evidence>
<evidence type="ECO:0000256" key="5">
    <source>
        <dbReference type="ARBA" id="ARBA00022723"/>
    </source>
</evidence>
<dbReference type="GO" id="GO:0042597">
    <property type="term" value="C:periplasmic space"/>
    <property type="evidence" value="ECO:0007669"/>
    <property type="project" value="UniProtKB-SubCell"/>
</dbReference>
<dbReference type="InterPro" id="IPR012286">
    <property type="entry name" value="Tetrahaem_cytochrome"/>
</dbReference>
<name>A0A4U1B8D2_9GAMM</name>
<accession>A0A4U1B8D2</accession>
<dbReference type="EMBL" id="SWCI01000024">
    <property type="protein sequence ID" value="TKB46205.1"/>
    <property type="molecule type" value="Genomic_DNA"/>
</dbReference>
<evidence type="ECO:0000256" key="7">
    <source>
        <dbReference type="ARBA" id="ARBA00023004"/>
    </source>
</evidence>
<evidence type="ECO:0000256" key="1">
    <source>
        <dbReference type="ARBA" id="ARBA00001926"/>
    </source>
</evidence>
<evidence type="ECO:0000313" key="10">
    <source>
        <dbReference type="EMBL" id="TKB46205.1"/>
    </source>
</evidence>
<gene>
    <name evidence="10" type="ORF">FCL40_18190</name>
</gene>
<dbReference type="GO" id="GO:0046872">
    <property type="term" value="F:metal ion binding"/>
    <property type="evidence" value="ECO:0007669"/>
    <property type="project" value="UniProtKB-KW"/>
</dbReference>
<feature type="signal peptide" evidence="8">
    <location>
        <begin position="1"/>
        <end position="22"/>
    </location>
</feature>
<keyword evidence="3" id="KW-0813">Transport</keyword>
<dbReference type="Gene3D" id="1.10.1130.10">
    <property type="entry name" value="Flavocytochrome C3, Chain A"/>
    <property type="match status" value="1"/>
</dbReference>
<keyword evidence="5" id="KW-0479">Metal-binding</keyword>
<dbReference type="InterPro" id="IPR036280">
    <property type="entry name" value="Multihaem_cyt_sf"/>
</dbReference>
<comment type="subcellular location">
    <subcellularLocation>
        <location evidence="2">Periplasm</location>
    </subcellularLocation>
</comment>
<dbReference type="AlphaFoldDB" id="A0A4U1B8D2"/>
<comment type="caution">
    <text evidence="10">The sequence shown here is derived from an EMBL/GenBank/DDBJ whole genome shotgun (WGS) entry which is preliminary data.</text>
</comment>
<organism evidence="10 11">
    <name type="scientific">Ferrimonas sediminicola</name>
    <dbReference type="NCBI Taxonomy" id="2569538"/>
    <lineage>
        <taxon>Bacteria</taxon>
        <taxon>Pseudomonadati</taxon>
        <taxon>Pseudomonadota</taxon>
        <taxon>Gammaproteobacteria</taxon>
        <taxon>Alteromonadales</taxon>
        <taxon>Ferrimonadaceae</taxon>
        <taxon>Ferrimonas</taxon>
    </lineage>
</organism>
<dbReference type="SUPFAM" id="SSF48695">
    <property type="entry name" value="Multiheme cytochromes"/>
    <property type="match status" value="1"/>
</dbReference>
<keyword evidence="11" id="KW-1185">Reference proteome</keyword>
<feature type="chain" id="PRO_5020431701" evidence="8">
    <location>
        <begin position="23"/>
        <end position="110"/>
    </location>
</feature>
<dbReference type="Proteomes" id="UP000305674">
    <property type="component" value="Unassembled WGS sequence"/>
</dbReference>
<dbReference type="Pfam" id="PF14537">
    <property type="entry name" value="Cytochrom_c3_2"/>
    <property type="match status" value="1"/>
</dbReference>
<evidence type="ECO:0000259" key="9">
    <source>
        <dbReference type="Pfam" id="PF14537"/>
    </source>
</evidence>
<protein>
    <submittedName>
        <fullName evidence="10">Cytochrome c3</fullName>
    </submittedName>
</protein>
<comment type="cofactor">
    <cofactor evidence="1">
        <name>heme c</name>
        <dbReference type="ChEBI" id="CHEBI:61717"/>
    </cofactor>
</comment>
<evidence type="ECO:0000256" key="6">
    <source>
        <dbReference type="ARBA" id="ARBA00022982"/>
    </source>
</evidence>
<feature type="domain" description="Tetrahaem cytochrome" evidence="9">
    <location>
        <begin position="29"/>
        <end position="104"/>
    </location>
</feature>
<reference evidence="10 11" key="1">
    <citation type="submission" date="2019-04" db="EMBL/GenBank/DDBJ databases">
        <authorList>
            <person name="Hwang J.C."/>
        </authorList>
    </citation>
    <scope>NUCLEOTIDE SEQUENCE [LARGE SCALE GENOMIC DNA]</scope>
    <source>
        <strain evidence="10 11">IMCC35001</strain>
    </source>
</reference>
<evidence type="ECO:0000256" key="8">
    <source>
        <dbReference type="SAM" id="SignalP"/>
    </source>
</evidence>
<dbReference type="RefSeq" id="WP_136854695.1">
    <property type="nucleotide sequence ID" value="NZ_SWCI01000024.1"/>
</dbReference>